<dbReference type="PROSITE" id="PS50043">
    <property type="entry name" value="HTH_LUXR_2"/>
    <property type="match status" value="1"/>
</dbReference>
<organism evidence="5 6">
    <name type="scientific">Sinobacterium norvegicum</name>
    <dbReference type="NCBI Taxonomy" id="1641715"/>
    <lineage>
        <taxon>Bacteria</taxon>
        <taxon>Pseudomonadati</taxon>
        <taxon>Pseudomonadota</taxon>
        <taxon>Gammaproteobacteria</taxon>
        <taxon>Cellvibrionales</taxon>
        <taxon>Spongiibacteraceae</taxon>
        <taxon>Sinobacterium</taxon>
    </lineage>
</organism>
<evidence type="ECO:0000256" key="3">
    <source>
        <dbReference type="ARBA" id="ARBA00023163"/>
    </source>
</evidence>
<reference evidence="5" key="1">
    <citation type="submission" date="2021-12" db="EMBL/GenBank/DDBJ databases">
        <authorList>
            <person name="Rodrigo-Torres L."/>
            <person name="Arahal R. D."/>
            <person name="Lucena T."/>
        </authorList>
    </citation>
    <scope>NUCLEOTIDE SEQUENCE</scope>
    <source>
        <strain evidence="5">CECT 8267</strain>
    </source>
</reference>
<dbReference type="PANTHER" id="PTHR44688:SF16">
    <property type="entry name" value="DNA-BINDING TRANSCRIPTIONAL ACTIVATOR DEVR_DOSR"/>
    <property type="match status" value="1"/>
</dbReference>
<feature type="domain" description="HTH luxR-type" evidence="4">
    <location>
        <begin position="199"/>
        <end position="264"/>
    </location>
</feature>
<keyword evidence="2" id="KW-0238">DNA-binding</keyword>
<evidence type="ECO:0000259" key="4">
    <source>
        <dbReference type="PROSITE" id="PS50043"/>
    </source>
</evidence>
<keyword evidence="1" id="KW-0805">Transcription regulation</keyword>
<keyword evidence="6" id="KW-1185">Reference proteome</keyword>
<dbReference type="Pfam" id="PF03472">
    <property type="entry name" value="Autoind_bind"/>
    <property type="match status" value="1"/>
</dbReference>
<dbReference type="Gene3D" id="1.10.10.10">
    <property type="entry name" value="Winged helix-like DNA-binding domain superfamily/Winged helix DNA-binding domain"/>
    <property type="match status" value="1"/>
</dbReference>
<dbReference type="EMBL" id="CAKLPX010000001">
    <property type="protein sequence ID" value="CAH0990953.1"/>
    <property type="molecule type" value="Genomic_DNA"/>
</dbReference>
<dbReference type="InterPro" id="IPR036388">
    <property type="entry name" value="WH-like_DNA-bd_sf"/>
</dbReference>
<dbReference type="SUPFAM" id="SSF46894">
    <property type="entry name" value="C-terminal effector domain of the bipartite response regulators"/>
    <property type="match status" value="1"/>
</dbReference>
<protein>
    <recommendedName>
        <fullName evidence="4">HTH luxR-type domain-containing protein</fullName>
    </recommendedName>
</protein>
<dbReference type="InterPro" id="IPR000792">
    <property type="entry name" value="Tscrpt_reg_LuxR_C"/>
</dbReference>
<name>A0ABM9AD79_9GAMM</name>
<dbReference type="PRINTS" id="PR00038">
    <property type="entry name" value="HTHLUXR"/>
</dbReference>
<evidence type="ECO:0000256" key="1">
    <source>
        <dbReference type="ARBA" id="ARBA00023015"/>
    </source>
</evidence>
<dbReference type="InterPro" id="IPR036693">
    <property type="entry name" value="TF_LuxR_autoind-bd_dom_sf"/>
</dbReference>
<evidence type="ECO:0000313" key="6">
    <source>
        <dbReference type="Proteomes" id="UP000838100"/>
    </source>
</evidence>
<dbReference type="InterPro" id="IPR005143">
    <property type="entry name" value="TF_LuxR_autoind-bd_dom"/>
</dbReference>
<dbReference type="PANTHER" id="PTHR44688">
    <property type="entry name" value="DNA-BINDING TRANSCRIPTIONAL ACTIVATOR DEVR_DOSR"/>
    <property type="match status" value="1"/>
</dbReference>
<sequence>MLVGRCRCAHIQLQMDLLIMSSFNSALQLTTVVDVFQSFNGADSFDDVITATSDLQNLLDIEGVALLKLRCDAGSERKIENYVTKDFVSSGVNSEWSKQYEENDYHEVDPVIAYSAQGRKAFNWPVLCRSLDLSERQRHYMAVAEGAGLSKGASIGHFERRGVCNDLHVLSVSGRELNREHLAVLELIGSSVVNSLSKSVCERAVLTARELEVLSWAAEGKSTWDIAMICSISERTVKFHFNNIFHKLDTQSRTHAIVKALKQGII</sequence>
<dbReference type="Proteomes" id="UP000838100">
    <property type="component" value="Unassembled WGS sequence"/>
</dbReference>
<evidence type="ECO:0000313" key="5">
    <source>
        <dbReference type="EMBL" id="CAH0990953.1"/>
    </source>
</evidence>
<dbReference type="Pfam" id="PF00196">
    <property type="entry name" value="GerE"/>
    <property type="match status" value="1"/>
</dbReference>
<comment type="caution">
    <text evidence="5">The sequence shown here is derived from an EMBL/GenBank/DDBJ whole genome shotgun (WGS) entry which is preliminary data.</text>
</comment>
<dbReference type="SMART" id="SM00421">
    <property type="entry name" value="HTH_LUXR"/>
    <property type="match status" value="1"/>
</dbReference>
<dbReference type="InterPro" id="IPR016032">
    <property type="entry name" value="Sig_transdc_resp-reg_C-effctor"/>
</dbReference>
<accession>A0ABM9AD79</accession>
<proteinExistence type="predicted"/>
<gene>
    <name evidence="5" type="ORF">SIN8267_01054</name>
</gene>
<dbReference type="SUPFAM" id="SSF75516">
    <property type="entry name" value="Pheromone-binding domain of LuxR-like quorum-sensing transcription factors"/>
    <property type="match status" value="1"/>
</dbReference>
<evidence type="ECO:0000256" key="2">
    <source>
        <dbReference type="ARBA" id="ARBA00023125"/>
    </source>
</evidence>
<dbReference type="Gene3D" id="3.30.450.80">
    <property type="entry name" value="Transcription factor LuxR-like, autoinducer-binding domain"/>
    <property type="match status" value="1"/>
</dbReference>
<dbReference type="CDD" id="cd06170">
    <property type="entry name" value="LuxR_C_like"/>
    <property type="match status" value="1"/>
</dbReference>
<dbReference type="PROSITE" id="PS00622">
    <property type="entry name" value="HTH_LUXR_1"/>
    <property type="match status" value="1"/>
</dbReference>
<keyword evidence="3" id="KW-0804">Transcription</keyword>